<protein>
    <recommendedName>
        <fullName evidence="5">Proteophosphoglycan ppg4</fullName>
    </recommendedName>
</protein>
<dbReference type="GeneID" id="95981555"/>
<feature type="coiled-coil region" evidence="1">
    <location>
        <begin position="490"/>
        <end position="524"/>
    </location>
</feature>
<sequence length="974" mass="103199">MPSSLLRTGFSALRDRSRVAVAALLTGGSAVNGAFNGADGGGDGDDARGLGPNGLSSLVHGPAWSPDTLTDVWRLFFYAVAAACLLVLVAVTKPTESSFRSYLTELAFRRHLMHIRSSDEPETAAAGENSSGNASPSGSGADTPTIAPFRFANHVAITLRTPSLNYRSYFFFALAFSAAPGPPAFLSDPVPARPSKQSSGAPPPEPTISYLGVLGHWFVLGPVPSSFQWAWRLLHLSRRDKARKKSSILDKPGVMEMRAVLPKDESPPSAVRPSALVPKLLFKSESSKDLTDLLPLHSQSSSLPPSNLGASSRRGSIVSLVATPPTPPLVPDPVFEISSPVLTALKAELSAAQAVLAELQSQLAAHDESVATAQAHLQSTVDELRQRRKEDDAERQDLKSKAKTLEDQKRQAEAARRESEKRLRSAESARDALQSKMSAARTEIEDLKGNMELSGKHVKIVIEEGALHVKETREAVTNKITELGEMEITVSELETTNDILGKQVREAEDKLRTAEAAFEDSRKMAPEEEMMLMAAAYEAAASEGYMHGQRQNKPDNQWASQAAAYMAEAGMPYVDQSYTARPVQTAASGYGHLAHGNSNSSSFRNLNDARHGAAADIAGFEDFGPGTAGSRSLAALAQGKVTPPAAHGEPEDQGSPLSVLSPSEFMDNWLPQGLVRSLEGDITPLEGAGSEVEAEDDDDDGLLSTIHDALRSGPPANGGDSGSESGEDSPRWPTSAGFASGFERSDDGAVTGARRVTPTSRFPNVTPPNHPGGSTSTVNALPNSRRWFSSSPSSENVSSGFNLFPSGVANVGSSDSLPLAMGGYESLFAPSASEKRALKWPLLSGKARWSGNGNRSISGLDEIAANLKESQGAGGSNFDLSPPGPNGLLSAEELFNRAPVGDNDRGNSLEANQGGSSQWLSSRYFEKRSVAVDEEGSLGYDGGAEADAEGETGRAAPERKPSFRFFSLRKGGGQ</sequence>
<feature type="compositionally biased region" description="Basic and acidic residues" evidence="2">
    <location>
        <begin position="382"/>
        <end position="430"/>
    </location>
</feature>
<feature type="region of interest" description="Disordered" evidence="2">
    <location>
        <begin position="381"/>
        <end position="437"/>
    </location>
</feature>
<reference evidence="3 4" key="1">
    <citation type="submission" date="2023-08" db="EMBL/GenBank/DDBJ databases">
        <title>Annotated Genome Sequence of Vanrija albida AlHP1.</title>
        <authorList>
            <person name="Herzog R."/>
        </authorList>
    </citation>
    <scope>NUCLEOTIDE SEQUENCE [LARGE SCALE GENOMIC DNA]</scope>
    <source>
        <strain evidence="3 4">AlHP1</strain>
    </source>
</reference>
<keyword evidence="1" id="KW-0175">Coiled coil</keyword>
<evidence type="ECO:0008006" key="5">
    <source>
        <dbReference type="Google" id="ProtNLM"/>
    </source>
</evidence>
<organism evidence="3 4">
    <name type="scientific">Vanrija albida</name>
    <dbReference type="NCBI Taxonomy" id="181172"/>
    <lineage>
        <taxon>Eukaryota</taxon>
        <taxon>Fungi</taxon>
        <taxon>Dikarya</taxon>
        <taxon>Basidiomycota</taxon>
        <taxon>Agaricomycotina</taxon>
        <taxon>Tremellomycetes</taxon>
        <taxon>Trichosporonales</taxon>
        <taxon>Trichosporonaceae</taxon>
        <taxon>Vanrija</taxon>
    </lineage>
</organism>
<dbReference type="EMBL" id="JBBXJM010000001">
    <property type="protein sequence ID" value="KAL1412765.1"/>
    <property type="molecule type" value="Genomic_DNA"/>
</dbReference>
<dbReference type="RefSeq" id="XP_069212709.1">
    <property type="nucleotide sequence ID" value="XM_069349165.1"/>
</dbReference>
<feature type="compositionally biased region" description="Polar residues" evidence="2">
    <location>
        <begin position="772"/>
        <end position="788"/>
    </location>
</feature>
<feature type="region of interest" description="Disordered" evidence="2">
    <location>
        <begin position="639"/>
        <end position="664"/>
    </location>
</feature>
<feature type="region of interest" description="Disordered" evidence="2">
    <location>
        <begin position="936"/>
        <end position="974"/>
    </location>
</feature>
<comment type="caution">
    <text evidence="3">The sequence shown here is derived from an EMBL/GenBank/DDBJ whole genome shotgun (WGS) entry which is preliminary data.</text>
</comment>
<feature type="compositionally biased region" description="Low complexity" evidence="2">
    <location>
        <begin position="124"/>
        <end position="141"/>
    </location>
</feature>
<dbReference type="Proteomes" id="UP001565368">
    <property type="component" value="Unassembled WGS sequence"/>
</dbReference>
<evidence type="ECO:0000256" key="2">
    <source>
        <dbReference type="SAM" id="MobiDB-lite"/>
    </source>
</evidence>
<evidence type="ECO:0000313" key="3">
    <source>
        <dbReference type="EMBL" id="KAL1412765.1"/>
    </source>
</evidence>
<gene>
    <name evidence="3" type="ORF">Q8F55_000512</name>
</gene>
<keyword evidence="4" id="KW-1185">Reference proteome</keyword>
<name>A0ABR3QDH1_9TREE</name>
<accession>A0ABR3QDH1</accession>
<evidence type="ECO:0000256" key="1">
    <source>
        <dbReference type="SAM" id="Coils"/>
    </source>
</evidence>
<proteinExistence type="predicted"/>
<feature type="region of interest" description="Disordered" evidence="2">
    <location>
        <begin position="118"/>
        <end position="141"/>
    </location>
</feature>
<feature type="compositionally biased region" description="Acidic residues" evidence="2">
    <location>
        <begin position="692"/>
        <end position="701"/>
    </location>
</feature>
<evidence type="ECO:0000313" key="4">
    <source>
        <dbReference type="Proteomes" id="UP001565368"/>
    </source>
</evidence>
<feature type="region of interest" description="Disordered" evidence="2">
    <location>
        <begin position="889"/>
        <end position="917"/>
    </location>
</feature>
<feature type="region of interest" description="Disordered" evidence="2">
    <location>
        <begin position="688"/>
        <end position="792"/>
    </location>
</feature>